<keyword evidence="4 9" id="KW-0812">Transmembrane</keyword>
<keyword evidence="5" id="KW-0677">Repeat</keyword>
<reference evidence="11" key="1">
    <citation type="submission" date="2020-04" db="EMBL/GenBank/DDBJ databases">
        <title>Analysis of mating type loci in Filobasidium floriforme.</title>
        <authorList>
            <person name="Nowrousian M."/>
        </authorList>
    </citation>
    <scope>NUCLEOTIDE SEQUENCE</scope>
    <source>
        <strain evidence="11">CBS 6242</strain>
    </source>
</reference>
<dbReference type="PROSITE" id="PS50920">
    <property type="entry name" value="SOLCAR"/>
    <property type="match status" value="3"/>
</dbReference>
<dbReference type="PANTHER" id="PTHR45624:SF45">
    <property type="entry name" value="MITOCHONDRIAL CARRIER"/>
    <property type="match status" value="1"/>
</dbReference>
<evidence type="ECO:0000256" key="7">
    <source>
        <dbReference type="ARBA" id="ARBA00023128"/>
    </source>
</evidence>
<evidence type="ECO:0000256" key="2">
    <source>
        <dbReference type="ARBA" id="ARBA00006375"/>
    </source>
</evidence>
<proteinExistence type="inferred from homology"/>
<accession>A0A8K0JI41</accession>
<dbReference type="GO" id="GO:0031966">
    <property type="term" value="C:mitochondrial membrane"/>
    <property type="evidence" value="ECO:0007669"/>
    <property type="project" value="UniProtKB-SubCell"/>
</dbReference>
<keyword evidence="8 9" id="KW-0472">Membrane</keyword>
<dbReference type="InterPro" id="IPR050567">
    <property type="entry name" value="Mitochondrial_Carrier"/>
</dbReference>
<name>A0A8K0JI41_9TREE</name>
<dbReference type="SUPFAM" id="SSF103506">
    <property type="entry name" value="Mitochondrial carrier"/>
    <property type="match status" value="1"/>
</dbReference>
<dbReference type="GO" id="GO:1990575">
    <property type="term" value="P:mitochondrial L-ornithine transmembrane transport"/>
    <property type="evidence" value="ECO:0007669"/>
    <property type="project" value="TreeGrafter"/>
</dbReference>
<dbReference type="Pfam" id="PF00153">
    <property type="entry name" value="Mito_carr"/>
    <property type="match status" value="3"/>
</dbReference>
<dbReference type="Gene3D" id="1.50.40.10">
    <property type="entry name" value="Mitochondrial carrier domain"/>
    <property type="match status" value="2"/>
</dbReference>
<feature type="repeat" description="Solcar" evidence="9">
    <location>
        <begin position="203"/>
        <end position="291"/>
    </location>
</feature>
<protein>
    <recommendedName>
        <fullName evidence="13">Mitochondrial carrier</fullName>
    </recommendedName>
</protein>
<comment type="similarity">
    <text evidence="2 10">Belongs to the mitochondrial carrier (TC 2.A.29) family.</text>
</comment>
<evidence type="ECO:0000256" key="10">
    <source>
        <dbReference type="RuleBase" id="RU000488"/>
    </source>
</evidence>
<evidence type="ECO:0000313" key="11">
    <source>
        <dbReference type="EMBL" id="KAG7530773.1"/>
    </source>
</evidence>
<evidence type="ECO:0000256" key="5">
    <source>
        <dbReference type="ARBA" id="ARBA00022737"/>
    </source>
</evidence>
<keyword evidence="7" id="KW-0496">Mitochondrion</keyword>
<evidence type="ECO:0000313" key="12">
    <source>
        <dbReference type="Proteomes" id="UP000812966"/>
    </source>
</evidence>
<feature type="repeat" description="Solcar" evidence="9">
    <location>
        <begin position="107"/>
        <end position="194"/>
    </location>
</feature>
<dbReference type="PANTHER" id="PTHR45624">
    <property type="entry name" value="MITOCHONDRIAL BASIC AMINO ACIDS TRANSPORTER-RELATED"/>
    <property type="match status" value="1"/>
</dbReference>
<dbReference type="AlphaFoldDB" id="A0A8K0JI41"/>
<comment type="caution">
    <text evidence="11">The sequence shown here is derived from an EMBL/GenBank/DDBJ whole genome shotgun (WGS) entry which is preliminary data.</text>
</comment>
<organism evidence="11 12">
    <name type="scientific">Filobasidium floriforme</name>
    <dbReference type="NCBI Taxonomy" id="5210"/>
    <lineage>
        <taxon>Eukaryota</taxon>
        <taxon>Fungi</taxon>
        <taxon>Dikarya</taxon>
        <taxon>Basidiomycota</taxon>
        <taxon>Agaricomycotina</taxon>
        <taxon>Tremellomycetes</taxon>
        <taxon>Filobasidiales</taxon>
        <taxon>Filobasidiaceae</taxon>
        <taxon>Filobasidium</taxon>
    </lineage>
</organism>
<keyword evidence="6" id="KW-1133">Transmembrane helix</keyword>
<evidence type="ECO:0000256" key="9">
    <source>
        <dbReference type="PROSITE-ProRule" id="PRU00282"/>
    </source>
</evidence>
<comment type="subcellular location">
    <subcellularLocation>
        <location evidence="1">Mitochondrion membrane</location>
        <topology evidence="1">Multi-pass membrane protein</topology>
    </subcellularLocation>
</comment>
<keyword evidence="3 10" id="KW-0813">Transport</keyword>
<dbReference type="InterPro" id="IPR023395">
    <property type="entry name" value="MCP_dom_sf"/>
</dbReference>
<keyword evidence="12" id="KW-1185">Reference proteome</keyword>
<evidence type="ECO:0000256" key="1">
    <source>
        <dbReference type="ARBA" id="ARBA00004225"/>
    </source>
</evidence>
<dbReference type="EMBL" id="JABELV010000109">
    <property type="protein sequence ID" value="KAG7530773.1"/>
    <property type="molecule type" value="Genomic_DNA"/>
</dbReference>
<evidence type="ECO:0000256" key="6">
    <source>
        <dbReference type="ARBA" id="ARBA00022989"/>
    </source>
</evidence>
<evidence type="ECO:0000256" key="8">
    <source>
        <dbReference type="ARBA" id="ARBA00023136"/>
    </source>
</evidence>
<evidence type="ECO:0000256" key="4">
    <source>
        <dbReference type="ARBA" id="ARBA00022692"/>
    </source>
</evidence>
<evidence type="ECO:0008006" key="13">
    <source>
        <dbReference type="Google" id="ProtNLM"/>
    </source>
</evidence>
<dbReference type="InterPro" id="IPR018108">
    <property type="entry name" value="MCP_transmembrane"/>
</dbReference>
<gene>
    <name evidence="11" type="ORF">FFLO_04815</name>
</gene>
<evidence type="ECO:0000256" key="3">
    <source>
        <dbReference type="ARBA" id="ARBA00022448"/>
    </source>
</evidence>
<dbReference type="GO" id="GO:0000064">
    <property type="term" value="F:L-ornithine transmembrane transporter activity"/>
    <property type="evidence" value="ECO:0007669"/>
    <property type="project" value="TreeGrafter"/>
</dbReference>
<feature type="repeat" description="Solcar" evidence="9">
    <location>
        <begin position="15"/>
        <end position="100"/>
    </location>
</feature>
<dbReference type="Proteomes" id="UP000812966">
    <property type="component" value="Unassembled WGS sequence"/>
</dbReference>
<sequence length="298" mass="31470">MDAEDQPIAARTDGANLLTELIAGSVGGACQVIVGQPLDTLKVRAQTAPPGTFKNTWDIARQTAAKEGVWAFYKGMASPLIGIAAVNSLLFAAYGTCKRAISPFGELSLPQTALAGMGAGVAQSVLASPVELGKIRMQKQYGGKEDKRLVAVITDLYKRYGLRHGIMRGFWATSARDALAYAGFYTGYEATKRALTPAGSKTPSTGVYLASGAVGGTCYWLACYPLDMVKSRVQLRTEPPRPGLGYIATELSAIVRQGGVAGLFKGIVPTLLRAVPAAAVTFGAFELTKDFIVSNRLI</sequence>